<dbReference type="GO" id="GO:0016539">
    <property type="term" value="P:intein-mediated protein splicing"/>
    <property type="evidence" value="ECO:0007669"/>
    <property type="project" value="InterPro"/>
</dbReference>
<dbReference type="EMBL" id="KT624200">
    <property type="protein sequence ID" value="AMM44821.1"/>
    <property type="molecule type" value="Genomic_DNA"/>
</dbReference>
<proteinExistence type="predicted"/>
<dbReference type="InterPro" id="IPR044925">
    <property type="entry name" value="His-Me_finger_sf"/>
</dbReference>
<organism evidence="2 3">
    <name type="scientific">Bacillus phage SP-15</name>
    <dbReference type="NCBI Taxonomy" id="1792032"/>
    <lineage>
        <taxon>Viruses</taxon>
        <taxon>Duplodnaviria</taxon>
        <taxon>Heunggongvirae</taxon>
        <taxon>Uroviricota</taxon>
        <taxon>Caudoviricetes</taxon>
        <taxon>Thornevirus</taxon>
        <taxon>Thornevirus SP15</taxon>
    </lineage>
</organism>
<evidence type="ECO:0000313" key="3">
    <source>
        <dbReference type="Proteomes" id="UP000203261"/>
    </source>
</evidence>
<protein>
    <recommendedName>
        <fullName evidence="1">Hint domain-containing protein</fullName>
    </recommendedName>
</protein>
<gene>
    <name evidence="2" type="ORF">SP15_022</name>
</gene>
<dbReference type="PROSITE" id="PS50817">
    <property type="entry name" value="INTEIN_N_TER"/>
    <property type="match status" value="1"/>
</dbReference>
<dbReference type="RefSeq" id="YP_009302410.1">
    <property type="nucleotide sequence ID" value="NC_031245.1"/>
</dbReference>
<dbReference type="Gene3D" id="2.170.16.10">
    <property type="entry name" value="Hedgehog/Intein (Hint) domain"/>
    <property type="match status" value="2"/>
</dbReference>
<dbReference type="Pfam" id="PF14890">
    <property type="entry name" value="Intein_splicing"/>
    <property type="match status" value="1"/>
</dbReference>
<dbReference type="CDD" id="cd00081">
    <property type="entry name" value="Hint"/>
    <property type="match status" value="1"/>
</dbReference>
<dbReference type="SUPFAM" id="SSF54060">
    <property type="entry name" value="His-Me finger endonucleases"/>
    <property type="match status" value="1"/>
</dbReference>
<dbReference type="InterPro" id="IPR030934">
    <property type="entry name" value="Intein_C"/>
</dbReference>
<dbReference type="GeneID" id="29125190"/>
<dbReference type="SUPFAM" id="SSF51294">
    <property type="entry name" value="Hedgehog/intein (Hint) domain"/>
    <property type="match status" value="1"/>
</dbReference>
<dbReference type="NCBIfam" id="TIGR01445">
    <property type="entry name" value="intein_Nterm"/>
    <property type="match status" value="1"/>
</dbReference>
<keyword evidence="3" id="KW-1185">Reference proteome</keyword>
<evidence type="ECO:0000259" key="1">
    <source>
        <dbReference type="SMART" id="SM00306"/>
    </source>
</evidence>
<name>A0A127AYL6_9CAUD</name>
<dbReference type="PROSITE" id="PS50818">
    <property type="entry name" value="INTEIN_C_TER"/>
    <property type="match status" value="1"/>
</dbReference>
<reference evidence="2 3" key="1">
    <citation type="submission" date="2015-08" db="EMBL/GenBank/DDBJ databases">
        <authorList>
            <person name="Babu N.S."/>
            <person name="Beckwith C.J."/>
            <person name="Beseler K.G."/>
            <person name="Brison A."/>
            <person name="Carone J.V."/>
            <person name="Caskin T.P."/>
            <person name="Diamond M."/>
            <person name="Durham M.E."/>
            <person name="Foxe J.M."/>
            <person name="Go M."/>
            <person name="Henderson B.A."/>
            <person name="Jones I.B."/>
            <person name="McGettigan J.A."/>
            <person name="Micheletti S.J."/>
            <person name="Nasrallah M.E."/>
            <person name="Ortiz D."/>
            <person name="Piller C.R."/>
            <person name="Privatt S.R."/>
            <person name="Schneider S.L."/>
            <person name="Sharp S."/>
            <person name="Smith T.C."/>
            <person name="Stanton J.D."/>
            <person name="Ullery H.E."/>
            <person name="Wilson R.J."/>
            <person name="Serrano M.G."/>
            <person name="Buck G."/>
            <person name="Lee V."/>
            <person name="Wang Y."/>
            <person name="Carvalho R."/>
            <person name="Voegtly L."/>
            <person name="Shi R."/>
            <person name="Duckworth R."/>
            <person name="Johnson A."/>
            <person name="Loviza R."/>
            <person name="Walstead R."/>
            <person name="Shah Z."/>
            <person name="Kiflezghi M."/>
            <person name="Wade K."/>
            <person name="Ball S.L."/>
            <person name="Bradley K.W."/>
            <person name="Asai D.J."/>
            <person name="Bowman C.A."/>
            <person name="Russell D.A."/>
            <person name="Pope W.H."/>
            <person name="Jacobs-Sera D."/>
            <person name="Hendrix R.W."/>
            <person name="Hatfull G.F."/>
        </authorList>
    </citation>
    <scope>NUCLEOTIDE SEQUENCE [LARGE SCALE GENOMIC DNA]</scope>
</reference>
<accession>A0A127AYL6</accession>
<dbReference type="InterPro" id="IPR006141">
    <property type="entry name" value="Intein_N"/>
</dbReference>
<dbReference type="OrthoDB" id="1242at10239"/>
<dbReference type="InterPro" id="IPR036844">
    <property type="entry name" value="Hint_dom_sf"/>
</dbReference>
<evidence type="ECO:0000313" key="2">
    <source>
        <dbReference type="EMBL" id="AMM44821.1"/>
    </source>
</evidence>
<dbReference type="InterPro" id="IPR003587">
    <property type="entry name" value="Hint_dom_N"/>
</dbReference>
<dbReference type="KEGG" id="vg:29125190"/>
<sequence>MEDLIQILQSEDSQLAKLAADMGIDPKSMTEEERRVLIQILQEMATDGDSETLNSLFYADYDEVPVDIDTFIEDPEYFGNGTDQGKLIYPFWRKELRKIFAPGNKYFEVCLSGDTEVKLLDGRTLTMEQMLLEQISGTDKFYVYSYDMRLNKVTVGTAHSIMPTGIKPVYRITLDNGESFKATDNHKILMRDKSWKTVGQLSEGDSLMPFNWTYDGKGYEQISHPKKDGSSRTEPTHVMVKKWKYGGFAYNRKKKRTMHHRDFNKRNNDPRNLVATEHQAHIEYHSKVISQRLRDPEFQAKMTEGKRRKFKDPKHRERLRRTISEDWKNNYERRVAAVSGNNQEFMNSEEGKNLAKSNLKIFQDALKNGEDWAVEKHRKKSQEASRKRWSKDGVRSAVIRICRKLYDEDTEISESTYNSAKPHNMKNWKKLFSEGFFESESELITQVENYNHRVVSIEYVGEEVVYDMQVDSEHNFGLQCGAFVHNCVTGGIGLGKSTIAVIGLGYSLHKLLCLKNPQEYYGLTKSSIIGIAFFNITLD</sequence>
<dbReference type="Proteomes" id="UP000203261">
    <property type="component" value="Segment"/>
</dbReference>
<dbReference type="SMART" id="SM00306">
    <property type="entry name" value="HintN"/>
    <property type="match status" value="1"/>
</dbReference>
<feature type="domain" description="Hint" evidence="1">
    <location>
        <begin position="108"/>
        <end position="211"/>
    </location>
</feature>